<dbReference type="RefSeq" id="WP_122663782.1">
    <property type="nucleotide sequence ID" value="NZ_LOHG01000022.1"/>
</dbReference>
<keyword evidence="1" id="KW-1133">Transmembrane helix</keyword>
<keyword evidence="3" id="KW-1185">Reference proteome</keyword>
<dbReference type="Pfam" id="PF06149">
    <property type="entry name" value="DUF969"/>
    <property type="match status" value="1"/>
</dbReference>
<evidence type="ECO:0000256" key="1">
    <source>
        <dbReference type="SAM" id="Phobius"/>
    </source>
</evidence>
<reference evidence="2 3" key="1">
    <citation type="submission" date="2015-12" db="EMBL/GenBank/DDBJ databases">
        <title>Phylogenomics in the description of a new species in the Pseudomonas syringae group.</title>
        <authorList>
            <person name="Busquets A."/>
            <person name="Gomila M."/>
            <person name="Beiki F."/>
            <person name="Rahimian H."/>
            <person name="Mulet M."/>
            <person name="Sanchez D."/>
            <person name="Garcia-Valdes E."/>
            <person name="Lalucat J."/>
        </authorList>
    </citation>
    <scope>NUCLEOTIDE SEQUENCE [LARGE SCALE GENOMIC DNA]</scope>
    <source>
        <strain evidence="2 3">S25</strain>
    </source>
</reference>
<dbReference type="EMBL" id="LOHG01000022">
    <property type="protein sequence ID" value="MCI8212466.1"/>
    <property type="molecule type" value="Genomic_DNA"/>
</dbReference>
<feature type="transmembrane region" description="Helical" evidence="1">
    <location>
        <begin position="171"/>
        <end position="189"/>
    </location>
</feature>
<gene>
    <name evidence="2" type="ORF">AUC61_23330</name>
</gene>
<feature type="transmembrane region" description="Helical" evidence="1">
    <location>
        <begin position="29"/>
        <end position="53"/>
    </location>
</feature>
<feature type="transmembrane region" description="Helical" evidence="1">
    <location>
        <begin position="195"/>
        <end position="216"/>
    </location>
</feature>
<keyword evidence="1" id="KW-0812">Transmembrane</keyword>
<evidence type="ECO:0000313" key="2">
    <source>
        <dbReference type="EMBL" id="MCI8212466.1"/>
    </source>
</evidence>
<evidence type="ECO:0008006" key="4">
    <source>
        <dbReference type="Google" id="ProtNLM"/>
    </source>
</evidence>
<keyword evidence="1" id="KW-0472">Membrane</keyword>
<name>A0ABS9ZQ85_9PSED</name>
<evidence type="ECO:0000313" key="3">
    <source>
        <dbReference type="Proteomes" id="UP001320513"/>
    </source>
</evidence>
<feature type="transmembrane region" description="Helical" evidence="1">
    <location>
        <begin position="6"/>
        <end position="22"/>
    </location>
</feature>
<proteinExistence type="predicted"/>
<organism evidence="2 3">
    <name type="scientific">Pseudomonas maioricensis</name>
    <dbReference type="NCBI Taxonomy" id="1766623"/>
    <lineage>
        <taxon>Bacteria</taxon>
        <taxon>Pseudomonadati</taxon>
        <taxon>Pseudomonadota</taxon>
        <taxon>Gammaproteobacteria</taxon>
        <taxon>Pseudomonadales</taxon>
        <taxon>Pseudomonadaceae</taxon>
        <taxon>Pseudomonas</taxon>
    </lineage>
</organism>
<protein>
    <recommendedName>
        <fullName evidence="4">DUF969 domain-containing protein</fullName>
    </recommendedName>
</protein>
<comment type="caution">
    <text evidence="2">The sequence shown here is derived from an EMBL/GenBank/DDBJ whole genome shotgun (WGS) entry which is preliminary data.</text>
</comment>
<dbReference type="InterPro" id="IPR010374">
    <property type="entry name" value="DUF969"/>
</dbReference>
<sequence>MQTAINLWPLLGVLVIIIGFVLRFNPMLVVALAAIATGFAASMPLETILATIGTGFIKTRTLPLIILLPLAVIGLLERHGLRLHSQNFIARFKSATVGRLLIGYLFIRETAAAVGLTSLGGHPQMVRPLLAPMAEGAAEARFGKLPEALRVKLLALCAATDNVGLFFGEDIFVAFGAIALMHTFLLGSGVDVEPIHIALWGIPTAICAFIIHSIHLSRFDRRLNRELQPVTPSAPAATSQESLS</sequence>
<dbReference type="Proteomes" id="UP001320513">
    <property type="component" value="Unassembled WGS sequence"/>
</dbReference>
<accession>A0ABS9ZQ85</accession>